<dbReference type="GO" id="GO:0009570">
    <property type="term" value="C:chloroplast stroma"/>
    <property type="evidence" value="ECO:0000318"/>
    <property type="project" value="GO_Central"/>
</dbReference>
<dbReference type="Gramene" id="KGN55017">
    <property type="protein sequence ID" value="KGN55017"/>
    <property type="gene ID" value="Csa_4G622760"/>
</dbReference>
<dbReference type="GO" id="GO:0016872">
    <property type="term" value="F:intramolecular lyase activity"/>
    <property type="evidence" value="ECO:0007669"/>
    <property type="project" value="InterPro"/>
</dbReference>
<dbReference type="EMBL" id="CM002925">
    <property type="protein sequence ID" value="KGN55017.1"/>
    <property type="molecule type" value="Genomic_DNA"/>
</dbReference>
<dbReference type="Gene3D" id="3.50.70.10">
    <property type="match status" value="1"/>
</dbReference>
<protein>
    <recommendedName>
        <fullName evidence="2">Chalcone-flavonone isomerase family protein</fullName>
    </recommendedName>
</protein>
<dbReference type="UniPathway" id="UPA00154"/>
<reference evidence="4 5" key="2">
    <citation type="journal article" date="2009" name="PLoS ONE">
        <title>An integrated genetic and cytogenetic map of the cucumber genome.</title>
        <authorList>
            <person name="Ren Y."/>
            <person name="Zhang Z."/>
            <person name="Liu J."/>
            <person name="Staub J.E."/>
            <person name="Han Y."/>
            <person name="Cheng Z."/>
            <person name="Li X."/>
            <person name="Lu J."/>
            <person name="Miao H."/>
            <person name="Kang H."/>
            <person name="Xie B."/>
            <person name="Gu X."/>
            <person name="Wang X."/>
            <person name="Du Y."/>
            <person name="Jin W."/>
            <person name="Huang S."/>
        </authorList>
    </citation>
    <scope>NUCLEOTIDE SEQUENCE [LARGE SCALE GENOMIC DNA]</scope>
    <source>
        <strain evidence="5">cv. 9930</strain>
    </source>
</reference>
<reference evidence="4 5" key="4">
    <citation type="journal article" date="2011" name="BMC Genomics">
        <title>RNA-Seq improves annotation of protein-coding genes in the cucumber genome.</title>
        <authorList>
            <person name="Li Z."/>
            <person name="Zhang Z."/>
            <person name="Yan P."/>
            <person name="Huang S."/>
            <person name="Fei Z."/>
            <person name="Lin K."/>
        </authorList>
    </citation>
    <scope>NUCLEOTIDE SEQUENCE [LARGE SCALE GENOMIC DNA]</scope>
    <source>
        <strain evidence="5">cv. 9930</strain>
    </source>
</reference>
<dbReference type="AlphaFoldDB" id="A0A0A0L368"/>
<evidence type="ECO:0000313" key="5">
    <source>
        <dbReference type="Proteomes" id="UP000029981"/>
    </source>
</evidence>
<dbReference type="Proteomes" id="UP000029981">
    <property type="component" value="Chromosome 4"/>
</dbReference>
<dbReference type="SUPFAM" id="SSF54626">
    <property type="entry name" value="Chalcone isomerase"/>
    <property type="match status" value="1"/>
</dbReference>
<feature type="domain" description="Chalcone isomerase" evidence="3">
    <location>
        <begin position="81"/>
        <end position="274"/>
    </location>
</feature>
<accession>A0A0A0L368</accession>
<keyword evidence="5" id="KW-1185">Reference proteome</keyword>
<dbReference type="OrthoDB" id="18193at2759"/>
<proteinExistence type="inferred from homology"/>
<evidence type="ECO:0000259" key="3">
    <source>
        <dbReference type="Pfam" id="PF02431"/>
    </source>
</evidence>
<gene>
    <name evidence="4" type="ORF">Csa_4G622760</name>
</gene>
<evidence type="ECO:0000256" key="2">
    <source>
        <dbReference type="RuleBase" id="RU361158"/>
    </source>
</evidence>
<dbReference type="eggNOG" id="ENOG502QQUK">
    <property type="taxonomic scope" value="Eukaryota"/>
</dbReference>
<reference evidence="4 5" key="3">
    <citation type="journal article" date="2010" name="BMC Genomics">
        <title>Transcriptome sequencing and comparative analysis of cucumber flowers with different sex types.</title>
        <authorList>
            <person name="Guo S."/>
            <person name="Zheng Y."/>
            <person name="Joung J.G."/>
            <person name="Liu S."/>
            <person name="Zhang Z."/>
            <person name="Crasta O.R."/>
            <person name="Sobral B.W."/>
            <person name="Xu Y."/>
            <person name="Huang S."/>
            <person name="Fei Z."/>
        </authorList>
    </citation>
    <scope>NUCLEOTIDE SEQUENCE [LARGE SCALE GENOMIC DNA]</scope>
    <source>
        <strain evidence="5">cv. 9930</strain>
    </source>
</reference>
<evidence type="ECO:0000313" key="4">
    <source>
        <dbReference type="EMBL" id="KGN55017.1"/>
    </source>
</evidence>
<sequence>MAANAVNSTPLSLPLSIPTGKLNSSPTICLLTKPSIPTLSIHSTFSLSNNNFRFYSNFSLRPSSSLASVGNAGFVEEPSTNVKFPTSLTLPGCSTSLSLLGTGYREKVFAIIGVKVYAAGLYINSSVSNELNAWRGRSAAAIQEDSSLFDIIFQSRSEKSLQIVLVRDVDGKTFWDALDDAISPRIKAPTPDDESALSTFRSIFEGRSLKKGTFIFLTWLEPPKMLVSISIDGSPTGIDATIESNNVTSSLFDVFFGDSPVSPTLKASVATGLAAVLK</sequence>
<dbReference type="PANTHER" id="PTHR47698">
    <property type="entry name" value="FATTY-ACID-BINDING PROTEIN 3, CHLOROPLASTIC"/>
    <property type="match status" value="1"/>
</dbReference>
<dbReference type="GO" id="GO:0006631">
    <property type="term" value="P:fatty acid metabolic process"/>
    <property type="evidence" value="ECO:0000318"/>
    <property type="project" value="GO_Central"/>
</dbReference>
<dbReference type="Pfam" id="PF02431">
    <property type="entry name" value="Chalcone"/>
    <property type="match status" value="1"/>
</dbReference>
<organism evidence="4 5">
    <name type="scientific">Cucumis sativus</name>
    <name type="common">Cucumber</name>
    <dbReference type="NCBI Taxonomy" id="3659"/>
    <lineage>
        <taxon>Eukaryota</taxon>
        <taxon>Viridiplantae</taxon>
        <taxon>Streptophyta</taxon>
        <taxon>Embryophyta</taxon>
        <taxon>Tracheophyta</taxon>
        <taxon>Spermatophyta</taxon>
        <taxon>Magnoliopsida</taxon>
        <taxon>eudicotyledons</taxon>
        <taxon>Gunneridae</taxon>
        <taxon>Pentapetalae</taxon>
        <taxon>rosids</taxon>
        <taxon>fabids</taxon>
        <taxon>Cucurbitales</taxon>
        <taxon>Cucurbitaceae</taxon>
        <taxon>Benincaseae</taxon>
        <taxon>Cucumis</taxon>
    </lineage>
</organism>
<dbReference type="GO" id="GO:0005504">
    <property type="term" value="F:fatty acid binding"/>
    <property type="evidence" value="ECO:0000318"/>
    <property type="project" value="GO_Central"/>
</dbReference>
<comment type="similarity">
    <text evidence="1 2">Belongs to the chalcone isomerase family.</text>
</comment>
<dbReference type="KEGG" id="csv:101203019"/>
<dbReference type="PANTHER" id="PTHR47698:SF2">
    <property type="entry name" value="FATTY-ACID-BINDING PROTEIN 3, CHLOROPLASTIC"/>
    <property type="match status" value="1"/>
</dbReference>
<dbReference type="OMA" id="FIFLTWP"/>
<dbReference type="STRING" id="3659.A0A0A0L368"/>
<dbReference type="InterPro" id="IPR016087">
    <property type="entry name" value="Chalcone_isomerase"/>
</dbReference>
<evidence type="ECO:0000256" key="1">
    <source>
        <dbReference type="ARBA" id="ARBA00007166"/>
    </source>
</evidence>
<dbReference type="InterPro" id="IPR016088">
    <property type="entry name" value="Chalcone_isomerase_3-sand"/>
</dbReference>
<name>A0A0A0L368_CUCSA</name>
<dbReference type="InterPro" id="IPR036298">
    <property type="entry name" value="Chalcone_isomerase_sf"/>
</dbReference>
<reference evidence="4 5" key="1">
    <citation type="journal article" date="2009" name="Nat. Genet.">
        <title>The genome of the cucumber, Cucumis sativus L.</title>
        <authorList>
            <person name="Huang S."/>
            <person name="Li R."/>
            <person name="Zhang Z."/>
            <person name="Li L."/>
            <person name="Gu X."/>
            <person name="Fan W."/>
            <person name="Lucas W.J."/>
            <person name="Wang X."/>
            <person name="Xie B."/>
            <person name="Ni P."/>
            <person name="Ren Y."/>
            <person name="Zhu H."/>
            <person name="Li J."/>
            <person name="Lin K."/>
            <person name="Jin W."/>
            <person name="Fei Z."/>
            <person name="Li G."/>
            <person name="Staub J."/>
            <person name="Kilian A."/>
            <person name="van der Vossen E.A."/>
            <person name="Wu Y."/>
            <person name="Guo J."/>
            <person name="He J."/>
            <person name="Jia Z."/>
            <person name="Ren Y."/>
            <person name="Tian G."/>
            <person name="Lu Y."/>
            <person name="Ruan J."/>
            <person name="Qian W."/>
            <person name="Wang M."/>
            <person name="Huang Q."/>
            <person name="Li B."/>
            <person name="Xuan Z."/>
            <person name="Cao J."/>
            <person name="Asan"/>
            <person name="Wu Z."/>
            <person name="Zhang J."/>
            <person name="Cai Q."/>
            <person name="Bai Y."/>
            <person name="Zhao B."/>
            <person name="Han Y."/>
            <person name="Li Y."/>
            <person name="Li X."/>
            <person name="Wang S."/>
            <person name="Shi Q."/>
            <person name="Liu S."/>
            <person name="Cho W.K."/>
            <person name="Kim J.Y."/>
            <person name="Xu Y."/>
            <person name="Heller-Uszynska K."/>
            <person name="Miao H."/>
            <person name="Cheng Z."/>
            <person name="Zhang S."/>
            <person name="Wu J."/>
            <person name="Yang Y."/>
            <person name="Kang H."/>
            <person name="Li M."/>
            <person name="Liang H."/>
            <person name="Ren X."/>
            <person name="Shi Z."/>
            <person name="Wen M."/>
            <person name="Jian M."/>
            <person name="Yang H."/>
            <person name="Zhang G."/>
            <person name="Yang Z."/>
            <person name="Chen R."/>
            <person name="Liu S."/>
            <person name="Li J."/>
            <person name="Ma L."/>
            <person name="Liu H."/>
            <person name="Zhou Y."/>
            <person name="Zhao J."/>
            <person name="Fang X."/>
            <person name="Li G."/>
            <person name="Fang L."/>
            <person name="Li Y."/>
            <person name="Liu D."/>
            <person name="Zheng H."/>
            <person name="Zhang Y."/>
            <person name="Qin N."/>
            <person name="Li Z."/>
            <person name="Yang G."/>
            <person name="Yang S."/>
            <person name="Bolund L."/>
            <person name="Kristiansen K."/>
            <person name="Zheng H."/>
            <person name="Li S."/>
            <person name="Zhang X."/>
            <person name="Yang H."/>
            <person name="Wang J."/>
            <person name="Sun R."/>
            <person name="Zhang B."/>
            <person name="Jiang S."/>
            <person name="Wang J."/>
            <person name="Du Y."/>
            <person name="Li S."/>
        </authorList>
    </citation>
    <scope>NUCLEOTIDE SEQUENCE [LARGE SCALE GENOMIC DNA]</scope>
    <source>
        <strain evidence="5">cv. 9930</strain>
    </source>
</reference>
<dbReference type="GO" id="GO:0009813">
    <property type="term" value="P:flavonoid biosynthetic process"/>
    <property type="evidence" value="ECO:0007669"/>
    <property type="project" value="UniProtKB-UniPathway"/>
</dbReference>
<dbReference type="InterPro" id="IPR016089">
    <property type="entry name" value="Chalcone_isomerase_bundle_sf"/>
</dbReference>
<dbReference type="Gene3D" id="1.10.890.20">
    <property type="match status" value="1"/>
</dbReference>